<sequence>MSASEPRTVVIDSYSASSRPGPHPRDTEECIGTRRSPATPRTVVEAELDQGIAYLKEYLGILGQGRSLLFSARFLDGRSGPVSCPPYPMSAACLPEARLFYLQTKLALAKSRISAEEWKGLKRRYGVNRESYFQFISE</sequence>
<keyword evidence="3" id="KW-1185">Reference proteome</keyword>
<dbReference type="GeneID" id="63766401"/>
<feature type="region of interest" description="Disordered" evidence="1">
    <location>
        <begin position="1"/>
        <end position="38"/>
    </location>
</feature>
<proteinExistence type="predicted"/>
<dbReference type="EMBL" id="KV878583">
    <property type="protein sequence ID" value="OJJ62684.1"/>
    <property type="molecule type" value="Genomic_DNA"/>
</dbReference>
<dbReference type="Proteomes" id="UP000184356">
    <property type="component" value="Unassembled WGS sequence"/>
</dbReference>
<organism evidence="2 3">
    <name type="scientific">Aspergillus sydowii CBS 593.65</name>
    <dbReference type="NCBI Taxonomy" id="1036612"/>
    <lineage>
        <taxon>Eukaryota</taxon>
        <taxon>Fungi</taxon>
        <taxon>Dikarya</taxon>
        <taxon>Ascomycota</taxon>
        <taxon>Pezizomycotina</taxon>
        <taxon>Eurotiomycetes</taxon>
        <taxon>Eurotiomycetidae</taxon>
        <taxon>Eurotiales</taxon>
        <taxon>Aspergillaceae</taxon>
        <taxon>Aspergillus</taxon>
        <taxon>Aspergillus subgen. Nidulantes</taxon>
    </lineage>
</organism>
<name>A0A1L9TTE0_9EURO</name>
<gene>
    <name evidence="2" type="ORF">ASPSYDRAFT_65793</name>
</gene>
<dbReference type="AlphaFoldDB" id="A0A1L9TTE0"/>
<reference evidence="3" key="1">
    <citation type="journal article" date="2017" name="Genome Biol.">
        <title>Comparative genomics reveals high biological diversity and specific adaptations in the industrially and medically important fungal genus Aspergillus.</title>
        <authorList>
            <person name="de Vries R.P."/>
            <person name="Riley R."/>
            <person name="Wiebenga A."/>
            <person name="Aguilar-Osorio G."/>
            <person name="Amillis S."/>
            <person name="Uchima C.A."/>
            <person name="Anderluh G."/>
            <person name="Asadollahi M."/>
            <person name="Askin M."/>
            <person name="Barry K."/>
            <person name="Battaglia E."/>
            <person name="Bayram O."/>
            <person name="Benocci T."/>
            <person name="Braus-Stromeyer S.A."/>
            <person name="Caldana C."/>
            <person name="Canovas D."/>
            <person name="Cerqueira G.C."/>
            <person name="Chen F."/>
            <person name="Chen W."/>
            <person name="Choi C."/>
            <person name="Clum A."/>
            <person name="Dos Santos R.A."/>
            <person name="Damasio A.R."/>
            <person name="Diallinas G."/>
            <person name="Emri T."/>
            <person name="Fekete E."/>
            <person name="Flipphi M."/>
            <person name="Freyberg S."/>
            <person name="Gallo A."/>
            <person name="Gournas C."/>
            <person name="Habgood R."/>
            <person name="Hainaut M."/>
            <person name="Harispe M.L."/>
            <person name="Henrissat B."/>
            <person name="Hilden K.S."/>
            <person name="Hope R."/>
            <person name="Hossain A."/>
            <person name="Karabika E."/>
            <person name="Karaffa L."/>
            <person name="Karanyi Z."/>
            <person name="Krasevec N."/>
            <person name="Kuo A."/>
            <person name="Kusch H."/>
            <person name="LaButti K."/>
            <person name="Lagendijk E.L."/>
            <person name="Lapidus A."/>
            <person name="Levasseur A."/>
            <person name="Lindquist E."/>
            <person name="Lipzen A."/>
            <person name="Logrieco A.F."/>
            <person name="MacCabe A."/>
            <person name="Maekelae M.R."/>
            <person name="Malavazi I."/>
            <person name="Melin P."/>
            <person name="Meyer V."/>
            <person name="Mielnichuk N."/>
            <person name="Miskei M."/>
            <person name="Molnar A.P."/>
            <person name="Mule G."/>
            <person name="Ngan C.Y."/>
            <person name="Orejas M."/>
            <person name="Orosz E."/>
            <person name="Ouedraogo J.P."/>
            <person name="Overkamp K.M."/>
            <person name="Park H.-S."/>
            <person name="Perrone G."/>
            <person name="Piumi F."/>
            <person name="Punt P.J."/>
            <person name="Ram A.F."/>
            <person name="Ramon A."/>
            <person name="Rauscher S."/>
            <person name="Record E."/>
            <person name="Riano-Pachon D.M."/>
            <person name="Robert V."/>
            <person name="Roehrig J."/>
            <person name="Ruller R."/>
            <person name="Salamov A."/>
            <person name="Salih N.S."/>
            <person name="Samson R.A."/>
            <person name="Sandor E."/>
            <person name="Sanguinetti M."/>
            <person name="Schuetze T."/>
            <person name="Sepcic K."/>
            <person name="Shelest E."/>
            <person name="Sherlock G."/>
            <person name="Sophianopoulou V."/>
            <person name="Squina F.M."/>
            <person name="Sun H."/>
            <person name="Susca A."/>
            <person name="Todd R.B."/>
            <person name="Tsang A."/>
            <person name="Unkles S.E."/>
            <person name="van de Wiele N."/>
            <person name="van Rossen-Uffink D."/>
            <person name="Oliveira J.V."/>
            <person name="Vesth T.C."/>
            <person name="Visser J."/>
            <person name="Yu J.-H."/>
            <person name="Zhou M."/>
            <person name="Andersen M.R."/>
            <person name="Archer D.B."/>
            <person name="Baker S.E."/>
            <person name="Benoit I."/>
            <person name="Brakhage A.A."/>
            <person name="Braus G.H."/>
            <person name="Fischer R."/>
            <person name="Frisvad J.C."/>
            <person name="Goldman G.H."/>
            <person name="Houbraken J."/>
            <person name="Oakley B."/>
            <person name="Pocsi I."/>
            <person name="Scazzocchio C."/>
            <person name="Seiboth B."/>
            <person name="vanKuyk P.A."/>
            <person name="Wortman J."/>
            <person name="Dyer P.S."/>
            <person name="Grigoriev I.V."/>
        </authorList>
    </citation>
    <scope>NUCLEOTIDE SEQUENCE [LARGE SCALE GENOMIC DNA]</scope>
    <source>
        <strain evidence="3">CBS 593.65</strain>
    </source>
</reference>
<evidence type="ECO:0000313" key="3">
    <source>
        <dbReference type="Proteomes" id="UP000184356"/>
    </source>
</evidence>
<dbReference type="VEuPathDB" id="FungiDB:ASPSYDRAFT_65793"/>
<dbReference type="RefSeq" id="XP_040706490.1">
    <property type="nucleotide sequence ID" value="XM_040850328.1"/>
</dbReference>
<evidence type="ECO:0000313" key="2">
    <source>
        <dbReference type="EMBL" id="OJJ62684.1"/>
    </source>
</evidence>
<feature type="compositionally biased region" description="Basic and acidic residues" evidence="1">
    <location>
        <begin position="23"/>
        <end position="32"/>
    </location>
</feature>
<protein>
    <submittedName>
        <fullName evidence="2">Uncharacterized protein</fullName>
    </submittedName>
</protein>
<evidence type="ECO:0000256" key="1">
    <source>
        <dbReference type="SAM" id="MobiDB-lite"/>
    </source>
</evidence>
<accession>A0A1L9TTE0</accession>